<dbReference type="GO" id="GO:0034663">
    <property type="term" value="C:endoplasmic reticulum chaperone complex"/>
    <property type="evidence" value="ECO:0007669"/>
    <property type="project" value="TreeGrafter"/>
</dbReference>
<dbReference type="Gene3D" id="3.30.30.30">
    <property type="match status" value="1"/>
</dbReference>
<keyword evidence="3" id="KW-0143">Chaperone</keyword>
<keyword evidence="2" id="KW-0067">ATP-binding</keyword>
<dbReference type="PANTHER" id="PTHR45639:SF3">
    <property type="entry name" value="HYPOXIA UP-REGULATED PROTEIN 1"/>
    <property type="match status" value="1"/>
</dbReference>
<dbReference type="PRINTS" id="PR00301">
    <property type="entry name" value="HEATSHOCK70"/>
</dbReference>
<dbReference type="SUPFAM" id="SSF53067">
    <property type="entry name" value="Actin-like ATPase domain"/>
    <property type="match status" value="2"/>
</dbReference>
<dbReference type="OrthoDB" id="434160at2759"/>
<dbReference type="AlphaFoldDB" id="V6LTM7"/>
<dbReference type="PANTHER" id="PTHR45639">
    <property type="entry name" value="HSC70CB, ISOFORM G-RELATED"/>
    <property type="match status" value="1"/>
</dbReference>
<keyword evidence="7" id="KW-1185">Reference proteome</keyword>
<keyword evidence="1" id="KW-0547">Nucleotide-binding</keyword>
<feature type="region of interest" description="Disordered" evidence="4">
    <location>
        <begin position="822"/>
        <end position="852"/>
    </location>
</feature>
<dbReference type="Proteomes" id="UP000018208">
    <property type="component" value="Unassembled WGS sequence"/>
</dbReference>
<dbReference type="GO" id="GO:0030968">
    <property type="term" value="P:endoplasmic reticulum unfolded protein response"/>
    <property type="evidence" value="ECO:0007669"/>
    <property type="project" value="TreeGrafter"/>
</dbReference>
<name>V6LTM7_9EUKA</name>
<protein>
    <submittedName>
        <fullName evidence="5">Hsp88-like protein</fullName>
    </submittedName>
</protein>
<dbReference type="Gene3D" id="3.30.420.40">
    <property type="match status" value="2"/>
</dbReference>
<dbReference type="InterPro" id="IPR043129">
    <property type="entry name" value="ATPase_NBD"/>
</dbReference>
<evidence type="ECO:0000256" key="2">
    <source>
        <dbReference type="ARBA" id="ARBA00022840"/>
    </source>
</evidence>
<dbReference type="GO" id="GO:0005524">
    <property type="term" value="F:ATP binding"/>
    <property type="evidence" value="ECO:0007669"/>
    <property type="project" value="UniProtKB-KW"/>
</dbReference>
<organism evidence="5">
    <name type="scientific">Spironucleus salmonicida</name>
    <dbReference type="NCBI Taxonomy" id="348837"/>
    <lineage>
        <taxon>Eukaryota</taxon>
        <taxon>Metamonada</taxon>
        <taxon>Diplomonadida</taxon>
        <taxon>Hexamitidae</taxon>
        <taxon>Hexamitinae</taxon>
        <taxon>Spironucleus</taxon>
    </lineage>
</organism>
<reference evidence="5 6" key="1">
    <citation type="journal article" date="2014" name="PLoS Genet.">
        <title>The Genome of Spironucleus salmonicida Highlights a Fish Pathogen Adapted to Fluctuating Environments.</title>
        <authorList>
            <person name="Xu F."/>
            <person name="Jerlstrom-Hultqvist J."/>
            <person name="Einarsson E."/>
            <person name="Astvaldsson A."/>
            <person name="Svard S.G."/>
            <person name="Andersson J.O."/>
        </authorList>
    </citation>
    <scope>NUCLEOTIDE SEQUENCE</scope>
    <source>
        <strain evidence="6">ATCC 50377</strain>
    </source>
</reference>
<dbReference type="EMBL" id="KI546038">
    <property type="protein sequence ID" value="EST47603.1"/>
    <property type="molecule type" value="Genomic_DNA"/>
</dbReference>
<feature type="region of interest" description="Disordered" evidence="4">
    <location>
        <begin position="582"/>
        <end position="608"/>
    </location>
</feature>
<dbReference type="VEuPathDB" id="GiardiaDB:SS50377_23026"/>
<gene>
    <name evidence="5" type="ORF">SS50377_12298</name>
    <name evidence="6" type="ORF">SS50377_23026</name>
</gene>
<evidence type="ECO:0000313" key="7">
    <source>
        <dbReference type="Proteomes" id="UP000018208"/>
    </source>
</evidence>
<evidence type="ECO:0000313" key="5">
    <source>
        <dbReference type="EMBL" id="EST47603.1"/>
    </source>
</evidence>
<reference evidence="6" key="2">
    <citation type="submission" date="2020-12" db="EMBL/GenBank/DDBJ databases">
        <title>New Spironucleus salmonicida genome in near-complete chromosomes.</title>
        <authorList>
            <person name="Xu F."/>
            <person name="Kurt Z."/>
            <person name="Jimenez-Gonzalez A."/>
            <person name="Astvaldsson A."/>
            <person name="Andersson J.O."/>
            <person name="Svard S.G."/>
        </authorList>
    </citation>
    <scope>NUCLEOTIDE SEQUENCE</scope>
    <source>
        <strain evidence="6">ATCC 50377</strain>
    </source>
</reference>
<dbReference type="Gene3D" id="3.90.640.10">
    <property type="entry name" value="Actin, Chain A, domain 4"/>
    <property type="match status" value="1"/>
</dbReference>
<accession>V6LTM7</accession>
<evidence type="ECO:0000256" key="1">
    <source>
        <dbReference type="ARBA" id="ARBA00022741"/>
    </source>
</evidence>
<evidence type="ECO:0000313" key="6">
    <source>
        <dbReference type="EMBL" id="KAH0575393.1"/>
    </source>
</evidence>
<dbReference type="Pfam" id="PF00012">
    <property type="entry name" value="HSP70"/>
    <property type="match status" value="1"/>
</dbReference>
<proteinExistence type="predicted"/>
<sequence>MSLIAFDLGNCNILATVPRGKGIDVVTSDTSSKQIPSCVSYTSERRFFADAASSQKITNRTACYYYLPLICGEKYDSEAVKRAFDAGAQFTLKASEQDGRALAPVFFGEDNIAIETEQLAAAMFCQVKKYAESMDSVMPYDFLLTVPGYWSTEKKMKMKAAAQSTGLNCLGIVTQHSAVGIGYYMRRVQEFQAMDADNKGITVGFLSIGEIESYCVVIQMNKSGITTLNQAHSMQVGSIDFDKVLASMIVDAALLKTKQITRDELLSKKSQIKIMKAANQAKKTLSINQNAPVTLECIGDNQIDIPVMLNLNDFEAKCKELGIIDKITQLITEGLGETKPQDLEAFECIGGASRVKAIQNQVSSIFGDKVTKRLNADEAPAFGLGWVGALRSSKHRIPFDLKISDKICNLKAPITFQVYNRETNEKVFDSPFTMFENGENYPKSKKITLRFKPGQYRSVLTEGDIMHEEQFFTINEKNLTQFTDTEFATANGVDFNDLTIQVKARILADDDCNYKLAQLQRNDQDLVLDDIKKKVKNEKYDEQQEQYKTKVAKIEEDFTTANAAYEPLQKAYEIEKSTAEAAKTELPKAPAKPVRATMPTPPSENVEVTEKVPRIASFLRDIILAGQFQISNTTSLVKEILKFEAHCKQIDRNSLRFDAAVNNLESQIYSTREAFDYGNLNEFVTEEELTQINAWLDAEHAFAQNIEGKHQLTIIEEKAAELEGKLKIFFDRKNCHCQTEEKLYGLRSEIKLLCEKFSHEKCAQIHAQLNATIQEVEARIAVVNKKAEIPDCFEGVNSTVQKFEEEMRKIQKEIDAEIKAEEEKAKKAKDEEEKAQKEAEASAKKEVVEEKK</sequence>
<evidence type="ECO:0000256" key="3">
    <source>
        <dbReference type="ARBA" id="ARBA00023186"/>
    </source>
</evidence>
<dbReference type="EMBL" id="AUWU02000003">
    <property type="protein sequence ID" value="KAH0575393.1"/>
    <property type="molecule type" value="Genomic_DNA"/>
</dbReference>
<evidence type="ECO:0000256" key="4">
    <source>
        <dbReference type="SAM" id="MobiDB-lite"/>
    </source>
</evidence>
<dbReference type="GO" id="GO:0140662">
    <property type="term" value="F:ATP-dependent protein folding chaperone"/>
    <property type="evidence" value="ECO:0007669"/>
    <property type="project" value="InterPro"/>
</dbReference>
<dbReference type="InterPro" id="IPR013126">
    <property type="entry name" value="Hsp_70_fam"/>
</dbReference>